<evidence type="ECO:0000313" key="1">
    <source>
        <dbReference type="EMBL" id="HIV61595.1"/>
    </source>
</evidence>
<comment type="caution">
    <text evidence="1">The sequence shown here is derived from an EMBL/GenBank/DDBJ whole genome shotgun (WGS) entry which is preliminary data.</text>
</comment>
<reference evidence="1" key="2">
    <citation type="submission" date="2021-04" db="EMBL/GenBank/DDBJ databases">
        <authorList>
            <person name="Gilroy R."/>
        </authorList>
    </citation>
    <scope>NUCLEOTIDE SEQUENCE</scope>
    <source>
        <strain evidence="1">CHK193-4272</strain>
    </source>
</reference>
<dbReference type="AlphaFoldDB" id="A0A9D1PH67"/>
<dbReference type="EMBL" id="DXIE01000015">
    <property type="protein sequence ID" value="HIV61595.1"/>
    <property type="molecule type" value="Genomic_DNA"/>
</dbReference>
<evidence type="ECO:0000313" key="2">
    <source>
        <dbReference type="Proteomes" id="UP000886808"/>
    </source>
</evidence>
<proteinExistence type="predicted"/>
<gene>
    <name evidence="1" type="ORF">H9746_01930</name>
</gene>
<dbReference type="Proteomes" id="UP000886808">
    <property type="component" value="Unassembled WGS sequence"/>
</dbReference>
<reference evidence="1" key="1">
    <citation type="journal article" date="2021" name="PeerJ">
        <title>Extensive microbial diversity within the chicken gut microbiome revealed by metagenomics and culture.</title>
        <authorList>
            <person name="Gilroy R."/>
            <person name="Ravi A."/>
            <person name="Getino M."/>
            <person name="Pursley I."/>
            <person name="Horton D.L."/>
            <person name="Alikhan N.F."/>
            <person name="Baker D."/>
            <person name="Gharbi K."/>
            <person name="Hall N."/>
            <person name="Watson M."/>
            <person name="Adriaenssens E.M."/>
            <person name="Foster-Nyarko E."/>
            <person name="Jarju S."/>
            <person name="Secka A."/>
            <person name="Antonio M."/>
            <person name="Oren A."/>
            <person name="Chaudhuri R.R."/>
            <person name="La Ragione R."/>
            <person name="Hildebrand F."/>
            <person name="Pallen M.J."/>
        </authorList>
    </citation>
    <scope>NUCLEOTIDE SEQUENCE</scope>
    <source>
        <strain evidence="1">CHK193-4272</strain>
    </source>
</reference>
<protein>
    <submittedName>
        <fullName evidence="1">DUF3343 domain-containing protein</fullName>
    </submittedName>
</protein>
<organism evidence="1 2">
    <name type="scientific">Candidatus Butyricicoccus avistercoris</name>
    <dbReference type="NCBI Taxonomy" id="2838518"/>
    <lineage>
        <taxon>Bacteria</taxon>
        <taxon>Bacillati</taxon>
        <taxon>Bacillota</taxon>
        <taxon>Clostridia</taxon>
        <taxon>Eubacteriales</taxon>
        <taxon>Butyricicoccaceae</taxon>
        <taxon>Butyricicoccus</taxon>
    </lineage>
</organism>
<sequence>MAKKILICKSQTEAFSCLRMLQGAGISGSLCKPPRKNKDSACIWGVKIRDEYMQNALRRMQEKNFKPVRIETES</sequence>
<name>A0A9D1PH67_9FIRM</name>
<accession>A0A9D1PH67</accession>